<dbReference type="InterPro" id="IPR025857">
    <property type="entry name" value="MacB_PCD"/>
</dbReference>
<dbReference type="PANTHER" id="PTHR30572:SF4">
    <property type="entry name" value="ABC TRANSPORTER PERMEASE YTRF"/>
    <property type="match status" value="1"/>
</dbReference>
<feature type="transmembrane region" description="Helical" evidence="7">
    <location>
        <begin position="703"/>
        <end position="732"/>
    </location>
</feature>
<feature type="domain" description="ABC3 transporter permease C-terminal" evidence="8">
    <location>
        <begin position="251"/>
        <end position="370"/>
    </location>
</feature>
<keyword evidence="4 7" id="KW-1133">Transmembrane helix</keyword>
<keyword evidence="2" id="KW-1003">Cell membrane</keyword>
<dbReference type="GO" id="GO:0022857">
    <property type="term" value="F:transmembrane transporter activity"/>
    <property type="evidence" value="ECO:0007669"/>
    <property type="project" value="TreeGrafter"/>
</dbReference>
<evidence type="ECO:0000313" key="10">
    <source>
        <dbReference type="EMBL" id="MUN36848.1"/>
    </source>
</evidence>
<dbReference type="InterPro" id="IPR003838">
    <property type="entry name" value="ABC3_permease_C"/>
</dbReference>
<feature type="transmembrane region" description="Helical" evidence="7">
    <location>
        <begin position="421"/>
        <end position="443"/>
    </location>
</feature>
<evidence type="ECO:0000256" key="3">
    <source>
        <dbReference type="ARBA" id="ARBA00022692"/>
    </source>
</evidence>
<gene>
    <name evidence="10" type="ORF">GNZ18_09585</name>
</gene>
<dbReference type="Proteomes" id="UP000432015">
    <property type="component" value="Unassembled WGS sequence"/>
</dbReference>
<evidence type="ECO:0000256" key="2">
    <source>
        <dbReference type="ARBA" id="ARBA00022475"/>
    </source>
</evidence>
<dbReference type="GO" id="GO:0005886">
    <property type="term" value="C:plasma membrane"/>
    <property type="evidence" value="ECO:0007669"/>
    <property type="project" value="UniProtKB-SubCell"/>
</dbReference>
<dbReference type="EMBL" id="WOFH01000003">
    <property type="protein sequence ID" value="MUN36848.1"/>
    <property type="molecule type" value="Genomic_DNA"/>
</dbReference>
<reference evidence="10 11" key="1">
    <citation type="submission" date="2019-11" db="EMBL/GenBank/DDBJ databases">
        <authorList>
            <person name="Cao P."/>
        </authorList>
    </citation>
    <scope>NUCLEOTIDE SEQUENCE [LARGE SCALE GENOMIC DNA]</scope>
    <source>
        <strain evidence="10 11">NEAU-AAG5</strain>
    </source>
</reference>
<feature type="transmembrane region" description="Helical" evidence="7">
    <location>
        <begin position="479"/>
        <end position="498"/>
    </location>
</feature>
<dbReference type="Pfam" id="PF02687">
    <property type="entry name" value="FtsX"/>
    <property type="match status" value="2"/>
</dbReference>
<feature type="transmembrane region" description="Helical" evidence="7">
    <location>
        <begin position="759"/>
        <end position="782"/>
    </location>
</feature>
<evidence type="ECO:0000256" key="4">
    <source>
        <dbReference type="ARBA" id="ARBA00022989"/>
    </source>
</evidence>
<evidence type="ECO:0000256" key="1">
    <source>
        <dbReference type="ARBA" id="ARBA00004651"/>
    </source>
</evidence>
<feature type="domain" description="MacB-like periplasmic core" evidence="9">
    <location>
        <begin position="17"/>
        <end position="193"/>
    </location>
</feature>
<dbReference type="RefSeq" id="WP_156215897.1">
    <property type="nucleotide sequence ID" value="NZ_WOFH01000003.1"/>
</dbReference>
<keyword evidence="3 7" id="KW-0812">Transmembrane</keyword>
<feature type="transmembrane region" description="Helical" evidence="7">
    <location>
        <begin position="322"/>
        <end position="340"/>
    </location>
</feature>
<comment type="caution">
    <text evidence="10">The sequence shown here is derived from an EMBL/GenBank/DDBJ whole genome shotgun (WGS) entry which is preliminary data.</text>
</comment>
<evidence type="ECO:0000256" key="7">
    <source>
        <dbReference type="SAM" id="Phobius"/>
    </source>
</evidence>
<sequence>MLKTVLAGLLAHKLRLVLTGVAITLGVGFISGTFVLTDTVEKGIDAQFAASADRVDVAVLPKKPGPELPAALLARVRAVPGVTEAHAMVQGEAALVGADGKVVGDSPTAGLSVSDGTLQRYEIKQGRAPRGPSEAVVDDGTAASQKFRLGQSITILDRRERPHRFTMVGVVDFGVASGTAMNGAVGFDTPTALRMTGMRTLKEIDVLGGDKAAVAGAVGGSFDVLTGKELGDRLVAEVGGDTEIIRIGLLIFGLISMLVSALVIYNTFSILIAQRTREMALLRCVGASRKQVFGGVVAESAAVGLAGSVFGVVAGLGLGHGSIALFNAMGAEIATAGFGLSPRTVVIGLLVGVLVTVVSALLPARAATRVAPIAALRTDHEPGGGRFRLAWPRATAAGVLGVSGLALGVHGSLIMKKGGSAISMVGIAGLLVFLAIIAMMPAFVRPLGWLVGAIPARIGGVPGRLAVENARRSPRRTATTTIALTIGIGLMSLFAVIASSAKASTSAQLDKEFPVDFQLEAQFSDGETPRTIPHELAAALRGVPQVGEVGEMRVRRSEVDGRPEEVGTLNTGALGTIIKLDFSEGALADLKPGTVAVNSDVAKSRGFGPGATIKIKTRRGVVPAKVTGVFGGDAPAPSILMTEPDFGRQFGAVEPTEIYVNAKEGVPAADARSAVEQAAKPYATVKVRSVVEVKKELTKIIDMVLMIFAGMLGLAIIIALFGIANTLTLSVVERTRESALLRALGITKRQLRRMLSVEALVMGVIGALTGVGFGMTLGWAATNAMAKSAIFAVPVLQIIGFVVLAGAAGMLAAVLPARRASKASIVESLASE</sequence>
<feature type="domain" description="ABC3 transporter permease C-terminal" evidence="8">
    <location>
        <begin position="711"/>
        <end position="824"/>
    </location>
</feature>
<evidence type="ECO:0000259" key="8">
    <source>
        <dbReference type="Pfam" id="PF02687"/>
    </source>
</evidence>
<accession>A0A7K1KXB2</accession>
<feature type="domain" description="MacB-like periplasmic core" evidence="9">
    <location>
        <begin position="477"/>
        <end position="677"/>
    </location>
</feature>
<evidence type="ECO:0000313" key="11">
    <source>
        <dbReference type="Proteomes" id="UP000432015"/>
    </source>
</evidence>
<evidence type="ECO:0000256" key="6">
    <source>
        <dbReference type="ARBA" id="ARBA00038076"/>
    </source>
</evidence>
<evidence type="ECO:0000256" key="5">
    <source>
        <dbReference type="ARBA" id="ARBA00023136"/>
    </source>
</evidence>
<feature type="transmembrane region" description="Helical" evidence="7">
    <location>
        <begin position="16"/>
        <end position="36"/>
    </location>
</feature>
<feature type="transmembrane region" description="Helical" evidence="7">
    <location>
        <begin position="292"/>
        <end position="316"/>
    </location>
</feature>
<protein>
    <submittedName>
        <fullName evidence="10">FtsX-like permease family protein</fullName>
    </submittedName>
</protein>
<keyword evidence="5 7" id="KW-0472">Membrane</keyword>
<dbReference type="InterPro" id="IPR050250">
    <property type="entry name" value="Macrolide_Exporter_MacB"/>
</dbReference>
<dbReference type="PANTHER" id="PTHR30572">
    <property type="entry name" value="MEMBRANE COMPONENT OF TRANSPORTER-RELATED"/>
    <property type="match status" value="1"/>
</dbReference>
<organism evidence="10 11">
    <name type="scientific">Actinomadura litoris</name>
    <dbReference type="NCBI Taxonomy" id="2678616"/>
    <lineage>
        <taxon>Bacteria</taxon>
        <taxon>Bacillati</taxon>
        <taxon>Actinomycetota</taxon>
        <taxon>Actinomycetes</taxon>
        <taxon>Streptosporangiales</taxon>
        <taxon>Thermomonosporaceae</taxon>
        <taxon>Actinomadura</taxon>
    </lineage>
</organism>
<feature type="transmembrane region" description="Helical" evidence="7">
    <location>
        <begin position="788"/>
        <end position="815"/>
    </location>
</feature>
<feature type="transmembrane region" description="Helical" evidence="7">
    <location>
        <begin position="390"/>
        <end position="409"/>
    </location>
</feature>
<dbReference type="Pfam" id="PF12704">
    <property type="entry name" value="MacB_PCD"/>
    <property type="match status" value="2"/>
</dbReference>
<keyword evidence="11" id="KW-1185">Reference proteome</keyword>
<name>A0A7K1KXB2_9ACTN</name>
<evidence type="ECO:0000259" key="9">
    <source>
        <dbReference type="Pfam" id="PF12704"/>
    </source>
</evidence>
<proteinExistence type="inferred from homology"/>
<feature type="transmembrane region" description="Helical" evidence="7">
    <location>
        <begin position="345"/>
        <end position="362"/>
    </location>
</feature>
<comment type="similarity">
    <text evidence="6">Belongs to the ABC-4 integral membrane protein family.</text>
</comment>
<comment type="subcellular location">
    <subcellularLocation>
        <location evidence="1">Cell membrane</location>
        <topology evidence="1">Multi-pass membrane protein</topology>
    </subcellularLocation>
</comment>
<feature type="transmembrane region" description="Helical" evidence="7">
    <location>
        <begin position="247"/>
        <end position="272"/>
    </location>
</feature>
<dbReference type="AlphaFoldDB" id="A0A7K1KXB2"/>